<accession>A0AAV9IRC2</accession>
<reference evidence="4 5" key="1">
    <citation type="submission" date="2022-07" db="EMBL/GenBank/DDBJ databases">
        <title>Genome-wide signatures of adaptation to extreme environments.</title>
        <authorList>
            <person name="Cho C.H."/>
            <person name="Yoon H.S."/>
        </authorList>
    </citation>
    <scope>NUCLEOTIDE SEQUENCE [LARGE SCALE GENOMIC DNA]</scope>
    <source>
        <strain evidence="4 5">DBV 063 E5</strain>
    </source>
</reference>
<gene>
    <name evidence="4" type="ORF">CDCA_CDCA02G0655</name>
</gene>
<evidence type="ECO:0000313" key="4">
    <source>
        <dbReference type="EMBL" id="KAK4534630.1"/>
    </source>
</evidence>
<name>A0AAV9IRC2_CYACA</name>
<dbReference type="InterPro" id="IPR033858">
    <property type="entry name" value="MPN_RPN7_8"/>
</dbReference>
<evidence type="ECO:0000259" key="3">
    <source>
        <dbReference type="PROSITE" id="PS50249"/>
    </source>
</evidence>
<dbReference type="PROSITE" id="PS50249">
    <property type="entry name" value="MPN"/>
    <property type="match status" value="1"/>
</dbReference>
<dbReference type="Proteomes" id="UP001301350">
    <property type="component" value="Unassembled WGS sequence"/>
</dbReference>
<dbReference type="PANTHER" id="PTHR10540">
    <property type="entry name" value="EUKARYOTIC TRANSLATION INITIATION FACTOR 3 SUBUNIT F-RELATED"/>
    <property type="match status" value="1"/>
</dbReference>
<organism evidence="4 5">
    <name type="scientific">Cyanidium caldarium</name>
    <name type="common">Red alga</name>
    <dbReference type="NCBI Taxonomy" id="2771"/>
    <lineage>
        <taxon>Eukaryota</taxon>
        <taxon>Rhodophyta</taxon>
        <taxon>Bangiophyceae</taxon>
        <taxon>Cyanidiales</taxon>
        <taxon>Cyanidiaceae</taxon>
        <taxon>Cyanidium</taxon>
    </lineage>
</organism>
<keyword evidence="2" id="KW-0647">Proteasome</keyword>
<dbReference type="CDD" id="cd08062">
    <property type="entry name" value="MPN_RPN7_8"/>
    <property type="match status" value="1"/>
</dbReference>
<dbReference type="EMBL" id="JANCYW010000002">
    <property type="protein sequence ID" value="KAK4534630.1"/>
    <property type="molecule type" value="Genomic_DNA"/>
</dbReference>
<dbReference type="SMART" id="SM00232">
    <property type="entry name" value="JAB_MPN"/>
    <property type="match status" value="1"/>
</dbReference>
<dbReference type="Pfam" id="PF01398">
    <property type="entry name" value="JAB"/>
    <property type="match status" value="1"/>
</dbReference>
<sequence length="334" mass="36744">MDDATDPTPPASRSGRLPIAAAVIHPVVLLSIVDHHNRACKNTKKRAVGILLGTVSARGQVDVYNSYAVPFEEDERNPQVFFFDHDYVEHMAAMFRKVTARERIIGWYSTGPKIRPADPDIDDIVRGFCASGRSLYLICKVEPTELGLPTETYVSVSDESSVLGVSSGVRRRVFEHVPCSIGALEAEEVGTEHLLRDVKDAAAVTTLAADVSAKLEALRSLTGRLRRIRQYVEQVAAGQLPIHNEIMYALQDVLNRLPRLGGEHTQSLTRALTVTVNDQMLTVYLASLVRAILALHDLINNKMEVIASERKMEKALAAPATTAKSKSVRDHDTT</sequence>
<dbReference type="GO" id="GO:0043161">
    <property type="term" value="P:proteasome-mediated ubiquitin-dependent protein catabolic process"/>
    <property type="evidence" value="ECO:0007669"/>
    <property type="project" value="TreeGrafter"/>
</dbReference>
<dbReference type="InterPro" id="IPR000555">
    <property type="entry name" value="JAMM/MPN+_dom"/>
</dbReference>
<feature type="domain" description="MPN" evidence="3">
    <location>
        <begin position="22"/>
        <end position="162"/>
    </location>
</feature>
<dbReference type="InterPro" id="IPR037518">
    <property type="entry name" value="MPN"/>
</dbReference>
<dbReference type="Pfam" id="PF13012">
    <property type="entry name" value="MitMem_reg"/>
    <property type="match status" value="1"/>
</dbReference>
<dbReference type="GO" id="GO:0008237">
    <property type="term" value="F:metallopeptidase activity"/>
    <property type="evidence" value="ECO:0007669"/>
    <property type="project" value="InterPro"/>
</dbReference>
<proteinExistence type="inferred from homology"/>
<dbReference type="InterPro" id="IPR024969">
    <property type="entry name" value="EIF3F/CSN6-like_C"/>
</dbReference>
<keyword evidence="5" id="KW-1185">Reference proteome</keyword>
<comment type="similarity">
    <text evidence="1">Belongs to the peptidase M67A family.</text>
</comment>
<evidence type="ECO:0000256" key="1">
    <source>
        <dbReference type="ARBA" id="ARBA00008568"/>
    </source>
</evidence>
<protein>
    <recommendedName>
        <fullName evidence="3">MPN domain-containing protein</fullName>
    </recommendedName>
</protein>
<dbReference type="AlphaFoldDB" id="A0AAV9IRC2"/>
<dbReference type="GO" id="GO:0005838">
    <property type="term" value="C:proteasome regulatory particle"/>
    <property type="evidence" value="ECO:0007669"/>
    <property type="project" value="InterPro"/>
</dbReference>
<dbReference type="Gene3D" id="3.40.140.10">
    <property type="entry name" value="Cytidine Deaminase, domain 2"/>
    <property type="match status" value="1"/>
</dbReference>
<evidence type="ECO:0000313" key="5">
    <source>
        <dbReference type="Proteomes" id="UP001301350"/>
    </source>
</evidence>
<dbReference type="PANTHER" id="PTHR10540:SF7">
    <property type="entry name" value="26S PROTEASOME NON-ATPASE REGULATORY SUBUNIT 7"/>
    <property type="match status" value="1"/>
</dbReference>
<evidence type="ECO:0000256" key="2">
    <source>
        <dbReference type="ARBA" id="ARBA00022942"/>
    </source>
</evidence>
<comment type="caution">
    <text evidence="4">The sequence shown here is derived from an EMBL/GenBank/DDBJ whole genome shotgun (WGS) entry which is preliminary data.</text>
</comment>